<name>A0A6C0FB69_9ZZZZ</name>
<protein>
    <submittedName>
        <fullName evidence="2">Uncharacterized protein</fullName>
    </submittedName>
</protein>
<evidence type="ECO:0000313" key="2">
    <source>
        <dbReference type="EMBL" id="QHT38452.1"/>
    </source>
</evidence>
<proteinExistence type="predicted"/>
<reference evidence="2" key="1">
    <citation type="journal article" date="2020" name="Nature">
        <title>Giant virus diversity and host interactions through global metagenomics.</title>
        <authorList>
            <person name="Schulz F."/>
            <person name="Roux S."/>
            <person name="Paez-Espino D."/>
            <person name="Jungbluth S."/>
            <person name="Walsh D.A."/>
            <person name="Denef V.J."/>
            <person name="McMahon K.D."/>
            <person name="Konstantinidis K.T."/>
            <person name="Eloe-Fadrosh E.A."/>
            <person name="Kyrpides N.C."/>
            <person name="Woyke T."/>
        </authorList>
    </citation>
    <scope>NUCLEOTIDE SEQUENCE</scope>
    <source>
        <strain evidence="2">GVMAG-S-ERX556101-89</strain>
    </source>
</reference>
<feature type="compositionally biased region" description="Acidic residues" evidence="1">
    <location>
        <begin position="49"/>
        <end position="58"/>
    </location>
</feature>
<dbReference type="EMBL" id="MN738830">
    <property type="protein sequence ID" value="QHT38452.1"/>
    <property type="molecule type" value="Genomic_DNA"/>
</dbReference>
<dbReference type="AlphaFoldDB" id="A0A6C0FB69"/>
<accession>A0A6C0FB69</accession>
<evidence type="ECO:0000256" key="1">
    <source>
        <dbReference type="SAM" id="MobiDB-lite"/>
    </source>
</evidence>
<sequence>MPNRCELCNIVGNGSIIKRGPDGVIRCRSRDPAHIFSPVRCERRRNNNEENDTSDDEGPPPLIPISENDLMDDVWQNRLEIMELFFYSNLANREITRRNTIRIKTALVSAIETLENVKSDIPEGSYIDLCENLQRIWTNL</sequence>
<organism evidence="2">
    <name type="scientific">viral metagenome</name>
    <dbReference type="NCBI Taxonomy" id="1070528"/>
    <lineage>
        <taxon>unclassified sequences</taxon>
        <taxon>metagenomes</taxon>
        <taxon>organismal metagenomes</taxon>
    </lineage>
</organism>
<feature type="region of interest" description="Disordered" evidence="1">
    <location>
        <begin position="42"/>
        <end position="62"/>
    </location>
</feature>